<dbReference type="PIRSF" id="PIRSF037259">
    <property type="entry name" value="EcsB_ABC"/>
    <property type="match status" value="1"/>
</dbReference>
<dbReference type="OrthoDB" id="2447941at2"/>
<feature type="transmembrane region" description="Helical" evidence="1">
    <location>
        <begin position="132"/>
        <end position="152"/>
    </location>
</feature>
<dbReference type="EMBL" id="PDOE01000001">
    <property type="protein sequence ID" value="RKL68540.1"/>
    <property type="molecule type" value="Genomic_DNA"/>
</dbReference>
<organism evidence="2 3">
    <name type="scientific">Salipaludibacillus neizhouensis</name>
    <dbReference type="NCBI Taxonomy" id="885475"/>
    <lineage>
        <taxon>Bacteria</taxon>
        <taxon>Bacillati</taxon>
        <taxon>Bacillota</taxon>
        <taxon>Bacilli</taxon>
        <taxon>Bacillales</taxon>
        <taxon>Bacillaceae</taxon>
    </lineage>
</organism>
<dbReference type="AlphaFoldDB" id="A0A3A9KCR0"/>
<protein>
    <submittedName>
        <fullName evidence="2">ABC transporter permease</fullName>
    </submittedName>
</protein>
<feature type="transmembrane region" description="Helical" evidence="1">
    <location>
        <begin position="164"/>
        <end position="184"/>
    </location>
</feature>
<gene>
    <name evidence="2" type="ORF">CR203_00330</name>
</gene>
<keyword evidence="1" id="KW-0812">Transmembrane</keyword>
<feature type="transmembrane region" description="Helical" evidence="1">
    <location>
        <begin position="52"/>
        <end position="70"/>
    </location>
</feature>
<evidence type="ECO:0000313" key="2">
    <source>
        <dbReference type="EMBL" id="RKL68540.1"/>
    </source>
</evidence>
<dbReference type="Pfam" id="PF05975">
    <property type="entry name" value="EcsB"/>
    <property type="match status" value="1"/>
</dbReference>
<keyword evidence="1" id="KW-1133">Transmembrane helix</keyword>
<reference evidence="2 3" key="1">
    <citation type="submission" date="2017-10" db="EMBL/GenBank/DDBJ databases">
        <title>Bacillus sp. nov., a halophilic bacterium isolated from a Keqin Lake.</title>
        <authorList>
            <person name="Wang H."/>
        </authorList>
    </citation>
    <scope>NUCLEOTIDE SEQUENCE [LARGE SCALE GENOMIC DNA]</scope>
    <source>
        <strain evidence="2 3">KCTC 13187</strain>
    </source>
</reference>
<dbReference type="GO" id="GO:0016020">
    <property type="term" value="C:membrane"/>
    <property type="evidence" value="ECO:0007669"/>
    <property type="project" value="InterPro"/>
</dbReference>
<dbReference type="InterPro" id="IPR010288">
    <property type="entry name" value="EcsB_ABC"/>
</dbReference>
<feature type="transmembrane region" description="Helical" evidence="1">
    <location>
        <begin position="190"/>
        <end position="208"/>
    </location>
</feature>
<keyword evidence="1" id="KW-0472">Membrane</keyword>
<evidence type="ECO:0000256" key="1">
    <source>
        <dbReference type="SAM" id="Phobius"/>
    </source>
</evidence>
<feature type="transmembrane region" description="Helical" evidence="1">
    <location>
        <begin position="285"/>
        <end position="303"/>
    </location>
</feature>
<sequence>MINVQDLWGKRRSDYWTMAIRYLRLIANSGFLFTIYLLFVFGSYYYGQFLQWLPEAFPAVLFFTVVFTWLETRGRVRTFMKQGDLFFLTPVEGRLAPYIRSSIFYSWIMETFWLALSFLVLAPLFFDRIQGTGSVLWFSLFLLSALKAYNLLTGFEEQRVLDKYHYLIHTLLRAGLNLVAVYAIFSVQPLWVIAVVTGALLLFYLGYYRRLAQQFSLKWERLVEIENQTVMTFYRIANSFTDVPSLKSKVRFRTWLNAVYSLISFDKKHVYHYLFARSFFRSNDYFGIYIRLTLLGALFLSIVELDWGRWLIAILFAYMTTLQLETLKNHYDTSQMVELYPIDPSMKIKAHSYWMNALGVFQVIVFAVIVFFPYGFLDAVIVLVLALVAYQYHIHVRLPKKYETSSM</sequence>
<feature type="transmembrane region" description="Helical" evidence="1">
    <location>
        <begin position="21"/>
        <end position="46"/>
    </location>
</feature>
<feature type="transmembrane region" description="Helical" evidence="1">
    <location>
        <begin position="353"/>
        <end position="374"/>
    </location>
</feature>
<proteinExistence type="predicted"/>
<dbReference type="RefSeq" id="WP_110936821.1">
    <property type="nucleotide sequence ID" value="NZ_KZ614146.1"/>
</dbReference>
<feature type="transmembrane region" description="Helical" evidence="1">
    <location>
        <begin position="309"/>
        <end position="327"/>
    </location>
</feature>
<feature type="transmembrane region" description="Helical" evidence="1">
    <location>
        <begin position="104"/>
        <end position="126"/>
    </location>
</feature>
<keyword evidence="3" id="KW-1185">Reference proteome</keyword>
<feature type="transmembrane region" description="Helical" evidence="1">
    <location>
        <begin position="380"/>
        <end position="398"/>
    </location>
</feature>
<evidence type="ECO:0000313" key="3">
    <source>
        <dbReference type="Proteomes" id="UP000281498"/>
    </source>
</evidence>
<accession>A0A3A9KCR0</accession>
<comment type="caution">
    <text evidence="2">The sequence shown here is derived from an EMBL/GenBank/DDBJ whole genome shotgun (WGS) entry which is preliminary data.</text>
</comment>
<dbReference type="Proteomes" id="UP000281498">
    <property type="component" value="Unassembled WGS sequence"/>
</dbReference>
<name>A0A3A9KCR0_9BACI</name>